<sequence>MNTPPPALKHKKAMIGELHPEASWLRFLSEQGPHLPEVRGIHRKAGPEDKVRVAGQPLMRKKQGLGNVSPTSSTLVTGSIIGPVVLRLDFGQGGGGKVAGTSIETIRGVYTGIEALILVPTQPLLASLIDSPIEKRKKKRAFIGWTNTSFPLLLALFLYYTSCRIMSITHKGIHKRQFSPGSRSEAGGKEKAVPIVGTSAYAGTAVKKAASPPPYPY</sequence>
<keyword evidence="1" id="KW-0472">Membrane</keyword>
<organism evidence="2 3">
    <name type="scientific">Protea cynaroides</name>
    <dbReference type="NCBI Taxonomy" id="273540"/>
    <lineage>
        <taxon>Eukaryota</taxon>
        <taxon>Viridiplantae</taxon>
        <taxon>Streptophyta</taxon>
        <taxon>Embryophyta</taxon>
        <taxon>Tracheophyta</taxon>
        <taxon>Spermatophyta</taxon>
        <taxon>Magnoliopsida</taxon>
        <taxon>Proteales</taxon>
        <taxon>Proteaceae</taxon>
        <taxon>Protea</taxon>
    </lineage>
</organism>
<name>A0A9Q0L3R0_9MAGN</name>
<evidence type="ECO:0000256" key="1">
    <source>
        <dbReference type="SAM" id="Phobius"/>
    </source>
</evidence>
<reference evidence="2" key="1">
    <citation type="journal article" date="2023" name="Plant J.">
        <title>The genome of the king protea, Protea cynaroides.</title>
        <authorList>
            <person name="Chang J."/>
            <person name="Duong T.A."/>
            <person name="Schoeman C."/>
            <person name="Ma X."/>
            <person name="Roodt D."/>
            <person name="Barker N."/>
            <person name="Li Z."/>
            <person name="Van de Peer Y."/>
            <person name="Mizrachi E."/>
        </authorList>
    </citation>
    <scope>NUCLEOTIDE SEQUENCE</scope>
    <source>
        <tissue evidence="2">Young leaves</tissue>
    </source>
</reference>
<dbReference type="EMBL" id="JAMYWD010000001">
    <property type="protein sequence ID" value="KAJ4981827.1"/>
    <property type="molecule type" value="Genomic_DNA"/>
</dbReference>
<keyword evidence="1" id="KW-0812">Transmembrane</keyword>
<evidence type="ECO:0000313" key="3">
    <source>
        <dbReference type="Proteomes" id="UP001141806"/>
    </source>
</evidence>
<dbReference type="OrthoDB" id="2003437at2759"/>
<proteinExistence type="predicted"/>
<gene>
    <name evidence="2" type="ORF">NE237_032664</name>
</gene>
<comment type="caution">
    <text evidence="2">The sequence shown here is derived from an EMBL/GenBank/DDBJ whole genome shotgun (WGS) entry which is preliminary data.</text>
</comment>
<protein>
    <submittedName>
        <fullName evidence="2">Uncharacterized protein</fullName>
    </submittedName>
</protein>
<accession>A0A9Q0L3R0</accession>
<keyword evidence="3" id="KW-1185">Reference proteome</keyword>
<evidence type="ECO:0000313" key="2">
    <source>
        <dbReference type="EMBL" id="KAJ4981827.1"/>
    </source>
</evidence>
<dbReference type="AlphaFoldDB" id="A0A9Q0L3R0"/>
<feature type="transmembrane region" description="Helical" evidence="1">
    <location>
        <begin position="141"/>
        <end position="160"/>
    </location>
</feature>
<keyword evidence="1" id="KW-1133">Transmembrane helix</keyword>
<dbReference type="Proteomes" id="UP001141806">
    <property type="component" value="Unassembled WGS sequence"/>
</dbReference>